<name>A0ABW7FW21_9BURK</name>
<protein>
    <submittedName>
        <fullName evidence="1">TIGR03790 family protein</fullName>
    </submittedName>
</protein>
<keyword evidence="2" id="KW-1185">Reference proteome</keyword>
<reference evidence="1 2" key="1">
    <citation type="submission" date="2024-08" db="EMBL/GenBank/DDBJ databases">
        <authorList>
            <person name="Lu H."/>
        </authorList>
    </citation>
    <scope>NUCLEOTIDE SEQUENCE [LARGE SCALE GENOMIC DNA]</scope>
    <source>
        <strain evidence="1 2">BYS180W</strain>
    </source>
</reference>
<evidence type="ECO:0000313" key="2">
    <source>
        <dbReference type="Proteomes" id="UP001606099"/>
    </source>
</evidence>
<comment type="caution">
    <text evidence="1">The sequence shown here is derived from an EMBL/GenBank/DDBJ whole genome shotgun (WGS) entry which is preliminary data.</text>
</comment>
<dbReference type="EMBL" id="JBIGHZ010000003">
    <property type="protein sequence ID" value="MFG6448514.1"/>
    <property type="molecule type" value="Genomic_DNA"/>
</dbReference>
<dbReference type="NCBIfam" id="TIGR03790">
    <property type="entry name" value="TIGR03790 family protein"/>
    <property type="match status" value="1"/>
</dbReference>
<dbReference type="Proteomes" id="UP001606099">
    <property type="component" value="Unassembled WGS sequence"/>
</dbReference>
<dbReference type="RefSeq" id="WP_394460810.1">
    <property type="nucleotide sequence ID" value="NZ_JBIGHZ010000003.1"/>
</dbReference>
<dbReference type="InterPro" id="IPR022265">
    <property type="entry name" value="CHP03790"/>
</dbReference>
<organism evidence="1 2">
    <name type="scientific">Roseateles rivi</name>
    <dbReference type="NCBI Taxonomy" id="3299028"/>
    <lineage>
        <taxon>Bacteria</taxon>
        <taxon>Pseudomonadati</taxon>
        <taxon>Pseudomonadota</taxon>
        <taxon>Betaproteobacteria</taxon>
        <taxon>Burkholderiales</taxon>
        <taxon>Sphaerotilaceae</taxon>
        <taxon>Roseateles</taxon>
    </lineage>
</organism>
<gene>
    <name evidence="1" type="ORF">ACG0Z6_09705</name>
</gene>
<proteinExistence type="predicted"/>
<accession>A0ABW7FW21</accession>
<sequence>MSAFTTMPHHRSTHIARHWPTKWLLCTSLLAGCQGGSGNDAASAPAPTPPPQYNTQLRLSLPDQGLRASQLGLVVAQGDALSEAVAAEYARVRGVPPGNIVKVILPSTEQSMSAADFAAIKAAVDAQLGADVQATLITWAVPTRVQGEFCSVSITSAMAWGYDAKACVSSKAPSPCLSTRNSPYFGSEVQRPFQEMGWRPSMLLGATSLEGARTLIQRGLQADGSQPSGTVYLVSTDDAMRNIRAADFHQVTRQWLDSGLRTVLIDNAQGQANNSLSPRTDVLAYFTGLPQVSDLNAHQYRPGAVGDSLTSFAGLLPDARGQTPATAWLDAGLTGTYGTVEEPCNFGGKFPKVSVLLDQYFRGASLIEAYWKSVDMPGQGLFIGDPLARPWPDNPSLEVVGNNYQLNTRRLRPNARYALEFRSASGDWKELATIQPTSAAPKTWTLPLPPVDAVQIRWRGPCPLDLTQTCTLASSPS</sequence>
<evidence type="ECO:0000313" key="1">
    <source>
        <dbReference type="EMBL" id="MFG6448514.1"/>
    </source>
</evidence>